<keyword evidence="4" id="KW-1185">Reference proteome</keyword>
<dbReference type="EMBL" id="JBBNAF010000053">
    <property type="protein sequence ID" value="KAK9081477.1"/>
    <property type="molecule type" value="Genomic_DNA"/>
</dbReference>
<keyword evidence="1" id="KW-0547">Nucleotide-binding</keyword>
<evidence type="ECO:0000256" key="1">
    <source>
        <dbReference type="ARBA" id="ARBA00022741"/>
    </source>
</evidence>
<evidence type="ECO:0000256" key="2">
    <source>
        <dbReference type="ARBA" id="ARBA00022840"/>
    </source>
</evidence>
<name>A0AAP0HED2_9MAGN</name>
<dbReference type="InterPro" id="IPR013126">
    <property type="entry name" value="Hsp_70_fam"/>
</dbReference>
<proteinExistence type="predicted"/>
<reference evidence="3 4" key="1">
    <citation type="submission" date="2024-01" db="EMBL/GenBank/DDBJ databases">
        <title>Genome assemblies of Stephania.</title>
        <authorList>
            <person name="Yang L."/>
        </authorList>
    </citation>
    <scope>NUCLEOTIDE SEQUENCE [LARGE SCALE GENOMIC DNA]</scope>
    <source>
        <strain evidence="3">YNDBR</strain>
        <tissue evidence="3">Leaf</tissue>
    </source>
</reference>
<dbReference type="Proteomes" id="UP001420932">
    <property type="component" value="Unassembled WGS sequence"/>
</dbReference>
<dbReference type="GO" id="GO:0005524">
    <property type="term" value="F:ATP binding"/>
    <property type="evidence" value="ECO:0007669"/>
    <property type="project" value="UniProtKB-KW"/>
</dbReference>
<dbReference type="Gene3D" id="3.90.640.10">
    <property type="entry name" value="Actin, Chain A, domain 4"/>
    <property type="match status" value="1"/>
</dbReference>
<dbReference type="Pfam" id="PF00012">
    <property type="entry name" value="HSP70"/>
    <property type="match status" value="1"/>
</dbReference>
<accession>A0AAP0HED2</accession>
<gene>
    <name evidence="3" type="ORF">Syun_030801</name>
</gene>
<protein>
    <submittedName>
        <fullName evidence="3">Uncharacterized protein</fullName>
    </submittedName>
</protein>
<sequence>MPLLCRFRRLRPASCSSTVPLLVHRILHSCCRSPAYCTGSCKPTPLVLPADPPQPRFDILGVLSVRVACYLSRYLQAASSATHAPSQQDSIAVVPVPPLPPLHNHTCPPMPHCYVDSVIYYLSSTMSTMQSAIDYVDSVACLSSTTSTPLSAVDGLTPSTLIYVVLLFRCSDSATSEYVSCCLRQLRYTEDKGTTHLPAIHGGLLKPDVVEGTDDERVWSLPCWDLTETSKRDDGIDLLKDIQALQRLTGTAEKAKMDLSSLTQSNISQMEHTAVSVDEMMSLGSNLIDVNVALIKRSVREVAELYGSEKSFVFEVQRALSGLHYTVLIALERNDLRSQPLYLPLLNELQYVMADSNVGDRVDWALAKGCLWKTYIKSRAKLQRRRQELTHTTPDQPVDDEVVYYKVAGERPKGRVYGLGSLGRKKRTYADVDASTSQVLAQ</sequence>
<evidence type="ECO:0000313" key="3">
    <source>
        <dbReference type="EMBL" id="KAK9081477.1"/>
    </source>
</evidence>
<comment type="caution">
    <text evidence="3">The sequence shown here is derived from an EMBL/GenBank/DDBJ whole genome shotgun (WGS) entry which is preliminary data.</text>
</comment>
<organism evidence="3 4">
    <name type="scientific">Stephania yunnanensis</name>
    <dbReference type="NCBI Taxonomy" id="152371"/>
    <lineage>
        <taxon>Eukaryota</taxon>
        <taxon>Viridiplantae</taxon>
        <taxon>Streptophyta</taxon>
        <taxon>Embryophyta</taxon>
        <taxon>Tracheophyta</taxon>
        <taxon>Spermatophyta</taxon>
        <taxon>Magnoliopsida</taxon>
        <taxon>Ranunculales</taxon>
        <taxon>Menispermaceae</taxon>
        <taxon>Menispermoideae</taxon>
        <taxon>Cissampelideae</taxon>
        <taxon>Stephania</taxon>
    </lineage>
</organism>
<dbReference type="AlphaFoldDB" id="A0AAP0HED2"/>
<dbReference type="GO" id="GO:0140662">
    <property type="term" value="F:ATP-dependent protein folding chaperone"/>
    <property type="evidence" value="ECO:0007669"/>
    <property type="project" value="InterPro"/>
</dbReference>
<keyword evidence="2" id="KW-0067">ATP-binding</keyword>
<evidence type="ECO:0000313" key="4">
    <source>
        <dbReference type="Proteomes" id="UP001420932"/>
    </source>
</evidence>